<evidence type="ECO:0000259" key="1">
    <source>
        <dbReference type="PROSITE" id="PS50846"/>
    </source>
</evidence>
<dbReference type="EMBL" id="JAFIRA010000009">
    <property type="protein sequence ID" value="MCJ2542388.1"/>
    <property type="molecule type" value="Genomic_DNA"/>
</dbReference>
<reference evidence="2" key="1">
    <citation type="submission" date="2021-02" db="EMBL/GenBank/DDBJ databases">
        <title>The CRISPR/cas machinery reduction and long-range gene transfer in the hot spring cyanobacterium Synechococcus.</title>
        <authorList>
            <person name="Dvorak P."/>
            <person name="Jahodarova E."/>
            <person name="Hasler P."/>
            <person name="Poulickova A."/>
        </authorList>
    </citation>
    <scope>NUCLEOTIDE SEQUENCE</scope>
    <source>
        <strain evidence="2">Rupite</strain>
    </source>
</reference>
<dbReference type="Gene3D" id="3.30.70.100">
    <property type="match status" value="1"/>
</dbReference>
<protein>
    <submittedName>
        <fullName evidence="2">Heavy-metal-associated domain-containing protein</fullName>
    </submittedName>
</protein>
<dbReference type="PROSITE" id="PS50846">
    <property type="entry name" value="HMA_2"/>
    <property type="match status" value="1"/>
</dbReference>
<dbReference type="Proteomes" id="UP000830835">
    <property type="component" value="Unassembled WGS sequence"/>
</dbReference>
<evidence type="ECO:0000313" key="2">
    <source>
        <dbReference type="EMBL" id="MCJ2542388.1"/>
    </source>
</evidence>
<dbReference type="RefSeq" id="WP_244349623.1">
    <property type="nucleotide sequence ID" value="NZ_JAFIRA010000009.1"/>
</dbReference>
<gene>
    <name evidence="2" type="ORF">JX360_05615</name>
</gene>
<comment type="caution">
    <text evidence="2">The sequence shown here is derived from an EMBL/GenBank/DDBJ whole genome shotgun (WGS) entry which is preliminary data.</text>
</comment>
<dbReference type="InterPro" id="IPR036163">
    <property type="entry name" value="HMA_dom_sf"/>
</dbReference>
<dbReference type="CDD" id="cd00371">
    <property type="entry name" value="HMA"/>
    <property type="match status" value="1"/>
</dbReference>
<evidence type="ECO:0000313" key="3">
    <source>
        <dbReference type="Proteomes" id="UP000830835"/>
    </source>
</evidence>
<sequence>MQTALTVPKLACSACVETVTKAVQQLDPQAQVQADPKTKQVVITSERPVSDLRQALTQAGYPPAP</sequence>
<proteinExistence type="predicted"/>
<name>A0ABT0C9C2_THEVL</name>
<keyword evidence="3" id="KW-1185">Reference proteome</keyword>
<accession>A0ABT0C9C2</accession>
<dbReference type="Pfam" id="PF00403">
    <property type="entry name" value="HMA"/>
    <property type="match status" value="1"/>
</dbReference>
<dbReference type="SUPFAM" id="SSF55008">
    <property type="entry name" value="HMA, heavy metal-associated domain"/>
    <property type="match status" value="1"/>
</dbReference>
<feature type="domain" description="HMA" evidence="1">
    <location>
        <begin position="1"/>
        <end position="64"/>
    </location>
</feature>
<organism evidence="2 3">
    <name type="scientific">Thermostichus vulcanus str. 'Rupite'</name>
    <dbReference type="NCBI Taxonomy" id="2813851"/>
    <lineage>
        <taxon>Bacteria</taxon>
        <taxon>Bacillati</taxon>
        <taxon>Cyanobacteriota</taxon>
        <taxon>Cyanophyceae</taxon>
        <taxon>Thermostichales</taxon>
        <taxon>Thermostichaceae</taxon>
        <taxon>Thermostichus</taxon>
    </lineage>
</organism>
<dbReference type="InterPro" id="IPR006121">
    <property type="entry name" value="HMA_dom"/>
</dbReference>